<gene>
    <name evidence="2" type="ORF">GALL_542750</name>
</gene>
<name>A0A1J5NY39_9ZZZZ</name>
<dbReference type="EMBL" id="MLJW01008351">
    <property type="protein sequence ID" value="OIQ64177.1"/>
    <property type="molecule type" value="Genomic_DNA"/>
</dbReference>
<reference evidence="2" key="1">
    <citation type="submission" date="2016-10" db="EMBL/GenBank/DDBJ databases">
        <title>Sequence of Gallionella enrichment culture.</title>
        <authorList>
            <person name="Poehlein A."/>
            <person name="Muehling M."/>
            <person name="Daniel R."/>
        </authorList>
    </citation>
    <scope>NUCLEOTIDE SEQUENCE</scope>
</reference>
<evidence type="ECO:0000256" key="1">
    <source>
        <dbReference type="SAM" id="MobiDB-lite"/>
    </source>
</evidence>
<dbReference type="AlphaFoldDB" id="A0A1J5NY39"/>
<comment type="caution">
    <text evidence="2">The sequence shown here is derived from an EMBL/GenBank/DDBJ whole genome shotgun (WGS) entry which is preliminary data.</text>
</comment>
<protein>
    <submittedName>
        <fullName evidence="2">Uncharacterized protein</fullName>
    </submittedName>
</protein>
<proteinExistence type="predicted"/>
<evidence type="ECO:0000313" key="2">
    <source>
        <dbReference type="EMBL" id="OIQ64177.1"/>
    </source>
</evidence>
<accession>A0A1J5NY39</accession>
<feature type="region of interest" description="Disordered" evidence="1">
    <location>
        <begin position="1"/>
        <end position="32"/>
    </location>
</feature>
<sequence length="88" mass="9694">MWVDQSEAAASGQVLRRKRGEEGGFPDAGLTHDVDVGKPIALLDPEAPEASMESRFTKIRETAVLQVHARMMHWRAASYTASTSAVRR</sequence>
<organism evidence="2">
    <name type="scientific">mine drainage metagenome</name>
    <dbReference type="NCBI Taxonomy" id="410659"/>
    <lineage>
        <taxon>unclassified sequences</taxon>
        <taxon>metagenomes</taxon>
        <taxon>ecological metagenomes</taxon>
    </lineage>
</organism>